<proteinExistence type="predicted"/>
<dbReference type="VEuPathDB" id="FungiDB:PLEOSDRAFT_1093871"/>
<sequence>MMHTGELAVAIVQRKVMIVQAKRTHNKFDRWLEVDTYTLFGDRVFLATDVPTARIQSSDVLTIFPTTDVFRQPDQGMLELPQQAFSEYLELSMRTQKRYESMWSAWAAVH</sequence>
<gene>
    <name evidence="1" type="ORF">PLEOSDRAFT_1093871</name>
</gene>
<dbReference type="InParanoid" id="A0A067NJ15"/>
<dbReference type="EMBL" id="KL198009">
    <property type="protein sequence ID" value="KDQ26990.1"/>
    <property type="molecule type" value="Genomic_DNA"/>
</dbReference>
<dbReference type="Proteomes" id="UP000027073">
    <property type="component" value="Unassembled WGS sequence"/>
</dbReference>
<evidence type="ECO:0000313" key="2">
    <source>
        <dbReference type="Proteomes" id="UP000027073"/>
    </source>
</evidence>
<protein>
    <submittedName>
        <fullName evidence="1">Uncharacterized protein</fullName>
    </submittedName>
</protein>
<dbReference type="AlphaFoldDB" id="A0A067NJ15"/>
<name>A0A067NJ15_PLEO1</name>
<accession>A0A067NJ15</accession>
<dbReference type="OrthoDB" id="3212455at2759"/>
<organism evidence="1 2">
    <name type="scientific">Pleurotus ostreatus (strain PC15)</name>
    <name type="common">Oyster mushroom</name>
    <dbReference type="NCBI Taxonomy" id="1137138"/>
    <lineage>
        <taxon>Eukaryota</taxon>
        <taxon>Fungi</taxon>
        <taxon>Dikarya</taxon>
        <taxon>Basidiomycota</taxon>
        <taxon>Agaricomycotina</taxon>
        <taxon>Agaricomycetes</taxon>
        <taxon>Agaricomycetidae</taxon>
        <taxon>Agaricales</taxon>
        <taxon>Pleurotineae</taxon>
        <taxon>Pleurotaceae</taxon>
        <taxon>Pleurotus</taxon>
    </lineage>
</organism>
<dbReference type="HOGENOM" id="CLU_166304_0_0_1"/>
<reference evidence="2" key="1">
    <citation type="journal article" date="2014" name="Proc. Natl. Acad. Sci. U.S.A.">
        <title>Extensive sampling of basidiomycete genomes demonstrates inadequacy of the white-rot/brown-rot paradigm for wood decay fungi.</title>
        <authorList>
            <person name="Riley R."/>
            <person name="Salamov A.A."/>
            <person name="Brown D.W."/>
            <person name="Nagy L.G."/>
            <person name="Floudas D."/>
            <person name="Held B.W."/>
            <person name="Levasseur A."/>
            <person name="Lombard V."/>
            <person name="Morin E."/>
            <person name="Otillar R."/>
            <person name="Lindquist E.A."/>
            <person name="Sun H."/>
            <person name="LaButti K.M."/>
            <person name="Schmutz J."/>
            <person name="Jabbour D."/>
            <person name="Luo H."/>
            <person name="Baker S.E."/>
            <person name="Pisabarro A.G."/>
            <person name="Walton J.D."/>
            <person name="Blanchette R.A."/>
            <person name="Henrissat B."/>
            <person name="Martin F."/>
            <person name="Cullen D."/>
            <person name="Hibbett D.S."/>
            <person name="Grigoriev I.V."/>
        </authorList>
    </citation>
    <scope>NUCLEOTIDE SEQUENCE [LARGE SCALE GENOMIC DNA]</scope>
    <source>
        <strain evidence="2">PC15</strain>
    </source>
</reference>
<evidence type="ECO:0000313" key="1">
    <source>
        <dbReference type="EMBL" id="KDQ26990.1"/>
    </source>
</evidence>